<dbReference type="GO" id="GO:0008028">
    <property type="term" value="F:monocarboxylic acid transmembrane transporter activity"/>
    <property type="evidence" value="ECO:0007669"/>
    <property type="project" value="TreeGrafter"/>
</dbReference>
<evidence type="ECO:0000313" key="4">
    <source>
        <dbReference type="Proteomes" id="UP000694845"/>
    </source>
</evidence>
<reference evidence="5" key="1">
    <citation type="submission" date="2025-08" db="UniProtKB">
        <authorList>
            <consortium name="RefSeq"/>
        </authorList>
    </citation>
    <scope>IDENTIFICATION</scope>
</reference>
<dbReference type="Gene3D" id="1.20.1250.20">
    <property type="entry name" value="MFS general substrate transporter like domains"/>
    <property type="match status" value="2"/>
</dbReference>
<gene>
    <name evidence="5" type="primary">LOC110982661</name>
</gene>
<evidence type="ECO:0000256" key="2">
    <source>
        <dbReference type="SAM" id="Phobius"/>
    </source>
</evidence>
<sequence length="418" mass="44888">MEGSWVLVLTVFATFFIEMGTVKSFGVLFNPMQESLLSSTAQLGTVLGMTHSLGLLLAPLTGNIARTFDHRLCVITGGGLLFVGCFVSAFVHNVYQLAITLTITGIGLSLAYIPQVLLLLKAFPTRFSLIFGIAGAGGSFGMMVCPPIVEILTNTYGWRGAMMISAAMVSHVFAFGALQRLPKTEYAKLKVTSTAESSAEKRKGASSCLRGLVSSIIRRLSLQLCIANPRVLLHLTTWLLLGANFHAWVVFLVPHATTRGIGSTEAAFLSTVGGIGHFIGRVIHPFILDYKITTAFGMFLTLSVLNTLSFFVDRVVGDNCTALMFLAFVNGGAIGTINLIIISVSKEIYEERYHVDIFVLGNCLFGAGEILGGYLAGGMYDLTRSYSASFLSLGVMSALTLVMTIADRLASQCSSEHD</sequence>
<proteinExistence type="predicted"/>
<feature type="transmembrane region" description="Helical" evidence="2">
    <location>
        <begin position="72"/>
        <end position="91"/>
    </location>
</feature>
<dbReference type="AlphaFoldDB" id="A0A8B7YUG7"/>
<feature type="transmembrane region" description="Helical" evidence="2">
    <location>
        <begin position="324"/>
        <end position="345"/>
    </location>
</feature>
<dbReference type="OrthoDB" id="5667at2759"/>
<protein>
    <submittedName>
        <fullName evidence="5">Monocarboxylate transporter 13-like</fullName>
    </submittedName>
</protein>
<evidence type="ECO:0000256" key="1">
    <source>
        <dbReference type="ARBA" id="ARBA00004141"/>
    </source>
</evidence>
<feature type="transmembrane region" description="Helical" evidence="2">
    <location>
        <begin position="386"/>
        <end position="406"/>
    </location>
</feature>
<feature type="transmembrane region" description="Helical" evidence="2">
    <location>
        <begin position="97"/>
        <end position="120"/>
    </location>
</feature>
<organism evidence="4 5">
    <name type="scientific">Acanthaster planci</name>
    <name type="common">Crown-of-thorns starfish</name>
    <dbReference type="NCBI Taxonomy" id="133434"/>
    <lineage>
        <taxon>Eukaryota</taxon>
        <taxon>Metazoa</taxon>
        <taxon>Echinodermata</taxon>
        <taxon>Eleutherozoa</taxon>
        <taxon>Asterozoa</taxon>
        <taxon>Asteroidea</taxon>
        <taxon>Valvatacea</taxon>
        <taxon>Valvatida</taxon>
        <taxon>Acanthasteridae</taxon>
        <taxon>Acanthaster</taxon>
    </lineage>
</organism>
<dbReference type="InterPro" id="IPR036259">
    <property type="entry name" value="MFS_trans_sf"/>
</dbReference>
<name>A0A8B7YUG7_ACAPL</name>
<dbReference type="PANTHER" id="PTHR11360:SF303">
    <property type="entry name" value="MAJOR FACILITATOR SUPERFAMILY (MFS) PROFILE DOMAIN-CONTAINING PROTEIN"/>
    <property type="match status" value="1"/>
</dbReference>
<accession>A0A8B7YUG7</accession>
<feature type="transmembrane region" description="Helical" evidence="2">
    <location>
        <begin position="357"/>
        <end position="380"/>
    </location>
</feature>
<evidence type="ECO:0000259" key="3">
    <source>
        <dbReference type="PROSITE" id="PS50850"/>
    </source>
</evidence>
<dbReference type="KEGG" id="aplc:110982661"/>
<feature type="transmembrane region" description="Helical" evidence="2">
    <location>
        <begin position="161"/>
        <end position="178"/>
    </location>
</feature>
<dbReference type="Pfam" id="PF07690">
    <property type="entry name" value="MFS_1"/>
    <property type="match status" value="1"/>
</dbReference>
<dbReference type="GO" id="GO:0016020">
    <property type="term" value="C:membrane"/>
    <property type="evidence" value="ECO:0007669"/>
    <property type="project" value="UniProtKB-SubCell"/>
</dbReference>
<dbReference type="PANTHER" id="PTHR11360">
    <property type="entry name" value="MONOCARBOXYLATE TRANSPORTER"/>
    <property type="match status" value="1"/>
</dbReference>
<dbReference type="OMA" id="CIANPRV"/>
<dbReference type="PROSITE" id="PS50850">
    <property type="entry name" value="MFS"/>
    <property type="match status" value="1"/>
</dbReference>
<keyword evidence="2" id="KW-0812">Transmembrane</keyword>
<dbReference type="InterPro" id="IPR020846">
    <property type="entry name" value="MFS_dom"/>
</dbReference>
<dbReference type="InterPro" id="IPR011701">
    <property type="entry name" value="MFS"/>
</dbReference>
<feature type="domain" description="Major facilitator superfamily (MFS) profile" evidence="3">
    <location>
        <begin position="6"/>
        <end position="412"/>
    </location>
</feature>
<feature type="transmembrane region" description="Helical" evidence="2">
    <location>
        <begin position="231"/>
        <end position="254"/>
    </location>
</feature>
<dbReference type="Proteomes" id="UP000694845">
    <property type="component" value="Unplaced"/>
</dbReference>
<dbReference type="SUPFAM" id="SSF103473">
    <property type="entry name" value="MFS general substrate transporter"/>
    <property type="match status" value="1"/>
</dbReference>
<keyword evidence="2" id="KW-0472">Membrane</keyword>
<dbReference type="RefSeq" id="XP_022096938.1">
    <property type="nucleotide sequence ID" value="XM_022241246.1"/>
</dbReference>
<feature type="transmembrane region" description="Helical" evidence="2">
    <location>
        <begin position="127"/>
        <end position="149"/>
    </location>
</feature>
<feature type="transmembrane region" description="Helical" evidence="2">
    <location>
        <begin position="40"/>
        <end position="60"/>
    </location>
</feature>
<dbReference type="GeneID" id="110982661"/>
<keyword evidence="4" id="KW-1185">Reference proteome</keyword>
<comment type="subcellular location">
    <subcellularLocation>
        <location evidence="1">Membrane</location>
        <topology evidence="1">Multi-pass membrane protein</topology>
    </subcellularLocation>
</comment>
<dbReference type="InterPro" id="IPR050327">
    <property type="entry name" value="Proton-linked_MCT"/>
</dbReference>
<feature type="transmembrane region" description="Helical" evidence="2">
    <location>
        <begin position="266"/>
        <end position="283"/>
    </location>
</feature>
<feature type="transmembrane region" description="Helical" evidence="2">
    <location>
        <begin position="295"/>
        <end position="312"/>
    </location>
</feature>
<keyword evidence="2" id="KW-1133">Transmembrane helix</keyword>
<evidence type="ECO:0000313" key="5">
    <source>
        <dbReference type="RefSeq" id="XP_022096938.1"/>
    </source>
</evidence>